<gene>
    <name evidence="3" type="ORF">WMO64_00450</name>
</gene>
<comment type="caution">
    <text evidence="3">The sequence shown here is derived from an EMBL/GenBank/DDBJ whole genome shotgun (WGS) entry which is preliminary data.</text>
</comment>
<dbReference type="InterPro" id="IPR036582">
    <property type="entry name" value="Mao_N_sf"/>
</dbReference>
<proteinExistence type="predicted"/>
<reference evidence="3 4" key="1">
    <citation type="submission" date="2024-03" db="EMBL/GenBank/DDBJ databases">
        <title>Human intestinal bacterial collection.</title>
        <authorList>
            <person name="Pauvert C."/>
            <person name="Hitch T.C.A."/>
            <person name="Clavel T."/>
        </authorList>
    </citation>
    <scope>NUCLEOTIDE SEQUENCE [LARGE SCALE GENOMIC DNA]</scope>
    <source>
        <strain evidence="3 4">CLA-AP-H29</strain>
    </source>
</reference>
<dbReference type="Pfam" id="PF06889">
    <property type="entry name" value="DUF1266"/>
    <property type="match status" value="1"/>
</dbReference>
<dbReference type="RefSeq" id="WP_349230751.1">
    <property type="nucleotide sequence ID" value="NZ_JBBMFK010000001.1"/>
</dbReference>
<dbReference type="Pfam" id="PF07833">
    <property type="entry name" value="Cu_amine_oxidN1"/>
    <property type="match status" value="1"/>
</dbReference>
<dbReference type="SUPFAM" id="SSF55383">
    <property type="entry name" value="Copper amine oxidase, domain N"/>
    <property type="match status" value="1"/>
</dbReference>
<dbReference type="Gene3D" id="3.30.457.10">
    <property type="entry name" value="Copper amine oxidase-like, N-terminal domain"/>
    <property type="match status" value="1"/>
</dbReference>
<keyword evidence="4" id="KW-1185">Reference proteome</keyword>
<evidence type="ECO:0000259" key="2">
    <source>
        <dbReference type="Pfam" id="PF07833"/>
    </source>
</evidence>
<evidence type="ECO:0000259" key="1">
    <source>
        <dbReference type="Pfam" id="PF06889"/>
    </source>
</evidence>
<feature type="domain" description="Copper amine oxidase-like N-terminal" evidence="2">
    <location>
        <begin position="5"/>
        <end position="63"/>
    </location>
</feature>
<evidence type="ECO:0000313" key="3">
    <source>
        <dbReference type="EMBL" id="MEQ2441935.1"/>
    </source>
</evidence>
<protein>
    <submittedName>
        <fullName evidence="3">DUF1266 domain-containing protein</fullName>
    </submittedName>
</protein>
<name>A0ABV1E3Q5_9FIRM</name>
<dbReference type="InterPro" id="IPR012854">
    <property type="entry name" value="Cu_amine_oxidase-like_N"/>
</dbReference>
<feature type="domain" description="DUF1266" evidence="1">
    <location>
        <begin position="151"/>
        <end position="234"/>
    </location>
</feature>
<organism evidence="3 4">
    <name type="scientific">Pseudoflavonifractor intestinihominis</name>
    <dbReference type="NCBI Taxonomy" id="3133171"/>
    <lineage>
        <taxon>Bacteria</taxon>
        <taxon>Bacillati</taxon>
        <taxon>Bacillota</taxon>
        <taxon>Clostridia</taxon>
        <taxon>Eubacteriales</taxon>
        <taxon>Oscillospiraceae</taxon>
        <taxon>Pseudoflavonifractor</taxon>
    </lineage>
</organism>
<accession>A0ABV1E3Q5</accession>
<evidence type="ECO:0000313" key="4">
    <source>
        <dbReference type="Proteomes" id="UP001464378"/>
    </source>
</evidence>
<dbReference type="InterPro" id="IPR009677">
    <property type="entry name" value="DUF1266"/>
</dbReference>
<dbReference type="EMBL" id="JBBMFK010000001">
    <property type="protein sequence ID" value="MEQ2441935.1"/>
    <property type="molecule type" value="Genomic_DNA"/>
</dbReference>
<sequence length="256" mass="28473">MRRAEDVFVMTLGSTQATRNGVPFQMDVAPYAENNRTYIPIRYIAEFFGQKVEWIGEQQHVRITEDKSVAEGSNLEHWALAMSAVLNYENNPHEAMLFGGKQRFGTDPVGGTSTNQLGMTGPDMGRKILREGWGITDRAALLDTAGTLSTGSDAWDLFRVSTLAQWGYLAGFVTYREALEVVEPAARKVCQLYGSWKEAYTDYLTGWVNWSGQTASDVWQTSRGQLYQTILEDPAMAHILDDTLFRDGVIGLPGGN</sequence>
<dbReference type="Proteomes" id="UP001464378">
    <property type="component" value="Unassembled WGS sequence"/>
</dbReference>